<evidence type="ECO:0000256" key="1">
    <source>
        <dbReference type="SAM" id="Coils"/>
    </source>
</evidence>
<sequence>MRKWTYLVATLLMAGTTATFTGCIDTDEPEGIVDLRGAKSELIKAQAAVKLVEVEWQKAQVAYQELVNKSKELSNQYQEYDNQMHALDVKLKELEVERAQAATEQAKAEAEAKIAEANRNKAYWENKMAEEAEIFKAAMLNYQTQTAQAQEAYDNAMKLIEAGKLLLSDGEKAIIDKAQQRLYVASASLEQYYGALKTAQDEYDAAIMAKKTKTLPQLEAALKIAQLTVERQEKVVKENERLLALADEFSSVNWDAEVKALDKKIQDATTEKSKAEKKKSEIVNSAEYHKAADVLKLEKDTLGTENDAAGAKTAWGAYKKASADSLDQCDNFVLKIKAYESEPINAALVELFSRASSTPVGYQNGIFSYVASTYKQKDYNDDLKNIEEAEDPTTVVLTSAPLTTKSQVEAWIKYIDDFGVSGESIAQQQALLQGKKKAADKAAEAYLVGSKEWQVLVDAVSSNGATLKVVPTDKDEENNPSIKTAVKSYNDAITVLGTAITAYNKAYDDLYKKAHDKSITDAKDAKYIEGLIPNIADQEAWNKFNQDKPNATNAEKIAKLEEIVLPAKATEAKKAAEEYVKTNQQVKDAAIAAGAAAWSGSDEETENTKAITDAKNAAIKAFGGISTALNNYATLAQDYYGQDLKENIALEDISGKGAFLTDDAEAAGHKKTLKTTISDENFTKLVAVKYDDSIAKASLKRLSISAFGNTLGVYDNMGRLTPVTETEVREHADANNMTINAASYGLLGAKIETADAVKLCEDLIAAKDKLDEVKTMLTEVLTNLEKEIKANDAKMDPFITEAAKMWAAVEKAQDDVDAAEDAKNAYTADIDAEIISCQSYVDDLTQIQKDLVAQINSITGGTATNPITAEQYADIWKNNVALAEQTLANYQVAVEVAEESIELFKAGKYTLAYNVEKAQLKMDKAQEAYEVALSIYNKALADVKTILETLTK</sequence>
<evidence type="ECO:0000313" key="4">
    <source>
        <dbReference type="Proteomes" id="UP001200544"/>
    </source>
</evidence>
<feature type="signal peptide" evidence="2">
    <location>
        <begin position="1"/>
        <end position="21"/>
    </location>
</feature>
<gene>
    <name evidence="3" type="ORF">K0H07_03565</name>
</gene>
<feature type="coiled-coil region" evidence="1">
    <location>
        <begin position="767"/>
        <end position="829"/>
    </location>
</feature>
<accession>A0AAW4Z6A3</accession>
<dbReference type="AlphaFoldDB" id="A0AAW4Z6A3"/>
<comment type="caution">
    <text evidence="3">The sequence shown here is derived from an EMBL/GenBank/DDBJ whole genome shotgun (WGS) entry which is preliminary data.</text>
</comment>
<feature type="coiled-coil region" evidence="1">
    <location>
        <begin position="63"/>
        <end position="127"/>
    </location>
</feature>
<dbReference type="Proteomes" id="UP001200544">
    <property type="component" value="Unassembled WGS sequence"/>
</dbReference>
<reference evidence="3" key="1">
    <citation type="submission" date="2021-07" db="EMBL/GenBank/DDBJ databases">
        <title>Comparative genomics of Bacteroides fragilis group isolates reveals species-dependent resistance mechanisms and validates clinical tools for resistance prediction.</title>
        <authorList>
            <person name="Wallace M.J."/>
            <person name="Jean S."/>
            <person name="Wallace M.A."/>
            <person name="Carey-Ann B.D."/>
            <person name="Dantas G."/>
        </authorList>
    </citation>
    <scope>NUCLEOTIDE SEQUENCE</scope>
    <source>
        <strain evidence="3">BJH_160</strain>
    </source>
</reference>
<dbReference type="RefSeq" id="WP_225658287.1">
    <property type="nucleotide sequence ID" value="NZ_CP134821.1"/>
</dbReference>
<evidence type="ECO:0000256" key="2">
    <source>
        <dbReference type="SAM" id="SignalP"/>
    </source>
</evidence>
<organism evidence="3 4">
    <name type="scientific">Bacteroides thetaiotaomicron</name>
    <dbReference type="NCBI Taxonomy" id="818"/>
    <lineage>
        <taxon>Bacteria</taxon>
        <taxon>Pseudomonadati</taxon>
        <taxon>Bacteroidota</taxon>
        <taxon>Bacteroidia</taxon>
        <taxon>Bacteroidales</taxon>
        <taxon>Bacteroidaceae</taxon>
        <taxon>Bacteroides</taxon>
    </lineage>
</organism>
<dbReference type="EMBL" id="JAHYQA010000002">
    <property type="protein sequence ID" value="MCE9236235.1"/>
    <property type="molecule type" value="Genomic_DNA"/>
</dbReference>
<name>A0AAW4Z6A3_BACT4</name>
<proteinExistence type="predicted"/>
<evidence type="ECO:0000313" key="3">
    <source>
        <dbReference type="EMBL" id="MCE9236235.1"/>
    </source>
</evidence>
<keyword evidence="1" id="KW-0175">Coiled coil</keyword>
<feature type="chain" id="PRO_5043800868" description="Lipoprotein" evidence="2">
    <location>
        <begin position="22"/>
        <end position="952"/>
    </location>
</feature>
<protein>
    <recommendedName>
        <fullName evidence="5">Lipoprotein</fullName>
    </recommendedName>
</protein>
<evidence type="ECO:0008006" key="5">
    <source>
        <dbReference type="Google" id="ProtNLM"/>
    </source>
</evidence>
<dbReference type="PROSITE" id="PS51257">
    <property type="entry name" value="PROKAR_LIPOPROTEIN"/>
    <property type="match status" value="1"/>
</dbReference>
<keyword evidence="2" id="KW-0732">Signal</keyword>